<comment type="caution">
    <text evidence="2">The sequence shown here is derived from an EMBL/GenBank/DDBJ whole genome shotgun (WGS) entry which is preliminary data.</text>
</comment>
<evidence type="ECO:0000313" key="2">
    <source>
        <dbReference type="EMBL" id="PNX98359.1"/>
    </source>
</evidence>
<dbReference type="InterPro" id="IPR001925">
    <property type="entry name" value="Porin_Euk"/>
</dbReference>
<sequence>MSIGPGIFSNLGDKAKDVLYKDYAEQSPIHFHYKFMDWNAGFSCKVVEIVPGVRTVLKCNLPDSGKVELQYCNKFTGITGRIGLLGNEGGQYDPVLNFSGLLGTRIVSLGANVALHIPSRSITKLNAGFGFNSAFLEASLTFHDSFDTLKATLYHEVNPLTQTAIATQVKHSLSLQETGVTIGVQHAFFPQTLLKARFDSAGKAGALVQQGFWQRFFVTMAGELDFGAEDKTPKFGVSMALRP</sequence>
<dbReference type="PANTHER" id="PTHR11743:SF35">
    <property type="entry name" value="PORIN_VOLTAGE-DEPENDENT ANION-SELECTIVE CHANNEL PROTEIN"/>
    <property type="match status" value="1"/>
</dbReference>
<dbReference type="PANTHER" id="PTHR11743">
    <property type="entry name" value="VOLTAGE-DEPENDENT ANION-SELECTIVE CHANNEL"/>
    <property type="match status" value="1"/>
</dbReference>
<accession>A0A2K3N5U3</accession>
<protein>
    <submittedName>
        <fullName evidence="2">Mitochondrial outer membrane protein porin</fullName>
    </submittedName>
</protein>
<dbReference type="InterPro" id="IPR027246">
    <property type="entry name" value="Porin_Euk/Tom40"/>
</dbReference>
<organism evidence="2 3">
    <name type="scientific">Trifolium pratense</name>
    <name type="common">Red clover</name>
    <dbReference type="NCBI Taxonomy" id="57577"/>
    <lineage>
        <taxon>Eukaryota</taxon>
        <taxon>Viridiplantae</taxon>
        <taxon>Streptophyta</taxon>
        <taxon>Embryophyta</taxon>
        <taxon>Tracheophyta</taxon>
        <taxon>Spermatophyta</taxon>
        <taxon>Magnoliopsida</taxon>
        <taxon>eudicotyledons</taxon>
        <taxon>Gunneridae</taxon>
        <taxon>Pentapetalae</taxon>
        <taxon>rosids</taxon>
        <taxon>fabids</taxon>
        <taxon>Fabales</taxon>
        <taxon>Fabaceae</taxon>
        <taxon>Papilionoideae</taxon>
        <taxon>50 kb inversion clade</taxon>
        <taxon>NPAAA clade</taxon>
        <taxon>Hologalegina</taxon>
        <taxon>IRL clade</taxon>
        <taxon>Trifolieae</taxon>
        <taxon>Trifolium</taxon>
    </lineage>
</organism>
<dbReference type="GO" id="GO:0008308">
    <property type="term" value="F:voltage-gated monoatomic anion channel activity"/>
    <property type="evidence" value="ECO:0007669"/>
    <property type="project" value="InterPro"/>
</dbReference>
<comment type="similarity">
    <text evidence="1">Belongs to the eukaryotic mitochondrial porin (TC 1.B.8.1) family.</text>
</comment>
<dbReference type="Gene3D" id="2.40.160.10">
    <property type="entry name" value="Porin"/>
    <property type="match status" value="1"/>
</dbReference>
<dbReference type="Proteomes" id="UP000236291">
    <property type="component" value="Unassembled WGS sequence"/>
</dbReference>
<dbReference type="AlphaFoldDB" id="A0A2K3N5U3"/>
<evidence type="ECO:0000313" key="3">
    <source>
        <dbReference type="Proteomes" id="UP000236291"/>
    </source>
</evidence>
<gene>
    <name evidence="2" type="ORF">L195_g021602</name>
</gene>
<dbReference type="GO" id="GO:0005741">
    <property type="term" value="C:mitochondrial outer membrane"/>
    <property type="evidence" value="ECO:0007669"/>
    <property type="project" value="InterPro"/>
</dbReference>
<proteinExistence type="inferred from homology"/>
<name>A0A2K3N5U3_TRIPR</name>
<dbReference type="InterPro" id="IPR023614">
    <property type="entry name" value="Porin_dom_sf"/>
</dbReference>
<dbReference type="EMBL" id="ASHM01016550">
    <property type="protein sequence ID" value="PNX98359.1"/>
    <property type="molecule type" value="Genomic_DNA"/>
</dbReference>
<reference evidence="2 3" key="2">
    <citation type="journal article" date="2017" name="Front. Plant Sci.">
        <title>Gene Classification and Mining of Molecular Markers Useful in Red Clover (Trifolium pratense) Breeding.</title>
        <authorList>
            <person name="Istvanek J."/>
            <person name="Dluhosova J."/>
            <person name="Dluhos P."/>
            <person name="Patkova L."/>
            <person name="Nedelnik J."/>
            <person name="Repkova J."/>
        </authorList>
    </citation>
    <scope>NUCLEOTIDE SEQUENCE [LARGE SCALE GENOMIC DNA]</scope>
    <source>
        <strain evidence="3">cv. Tatra</strain>
        <tissue evidence="2">Young leaves</tissue>
    </source>
</reference>
<dbReference type="STRING" id="57577.A0A2K3N5U3"/>
<reference evidence="2 3" key="1">
    <citation type="journal article" date="2014" name="Am. J. Bot.">
        <title>Genome assembly and annotation for red clover (Trifolium pratense; Fabaceae).</title>
        <authorList>
            <person name="Istvanek J."/>
            <person name="Jaros M."/>
            <person name="Krenek A."/>
            <person name="Repkova J."/>
        </authorList>
    </citation>
    <scope>NUCLEOTIDE SEQUENCE [LARGE SCALE GENOMIC DNA]</scope>
    <source>
        <strain evidence="3">cv. Tatra</strain>
        <tissue evidence="2">Young leaves</tissue>
    </source>
</reference>
<evidence type="ECO:0000256" key="1">
    <source>
        <dbReference type="ARBA" id="ARBA00009624"/>
    </source>
</evidence>
<dbReference type="Pfam" id="PF01459">
    <property type="entry name" value="Porin_3"/>
    <property type="match status" value="1"/>
</dbReference>